<accession>A0A6C0HU39</accession>
<dbReference type="AlphaFoldDB" id="A0A6C0HU39"/>
<dbReference type="EMBL" id="MN740010">
    <property type="protein sequence ID" value="QHT83656.1"/>
    <property type="molecule type" value="Genomic_DNA"/>
</dbReference>
<organism evidence="1">
    <name type="scientific">viral metagenome</name>
    <dbReference type="NCBI Taxonomy" id="1070528"/>
    <lineage>
        <taxon>unclassified sequences</taxon>
        <taxon>metagenomes</taxon>
        <taxon>organismal metagenomes</taxon>
    </lineage>
</organism>
<evidence type="ECO:0000313" key="1">
    <source>
        <dbReference type="EMBL" id="QHT83656.1"/>
    </source>
</evidence>
<name>A0A6C0HU39_9ZZZZ</name>
<sequence length="163" mass="20303">MTMTQSYWDLLPTELRSKVYEYDGTYKEIMKKNVFTELWKRSWIYHRDFIDSPYIRVVMDYLLNSWGVYEDKILENNWYTKNYFPHDFDYLTSSLYNNLNNIDDYKKVNVFIYRNGNCLFDGWVYNEEGQLERVHEDNRQEVDAIDVYWDMRTGLYVWRKLYW</sequence>
<proteinExistence type="predicted"/>
<protein>
    <submittedName>
        <fullName evidence="1">Uncharacterized protein</fullName>
    </submittedName>
</protein>
<reference evidence="1" key="1">
    <citation type="journal article" date="2020" name="Nature">
        <title>Giant virus diversity and host interactions through global metagenomics.</title>
        <authorList>
            <person name="Schulz F."/>
            <person name="Roux S."/>
            <person name="Paez-Espino D."/>
            <person name="Jungbluth S."/>
            <person name="Walsh D.A."/>
            <person name="Denef V.J."/>
            <person name="McMahon K.D."/>
            <person name="Konstantinidis K.T."/>
            <person name="Eloe-Fadrosh E.A."/>
            <person name="Kyrpides N.C."/>
            <person name="Woyke T."/>
        </authorList>
    </citation>
    <scope>NUCLEOTIDE SEQUENCE</scope>
    <source>
        <strain evidence="1">GVMAG-M-3300023184-168</strain>
    </source>
</reference>